<feature type="region of interest" description="Disordered" evidence="1">
    <location>
        <begin position="108"/>
        <end position="128"/>
    </location>
</feature>
<feature type="region of interest" description="Disordered" evidence="1">
    <location>
        <begin position="251"/>
        <end position="274"/>
    </location>
</feature>
<dbReference type="OrthoDB" id="695246at2759"/>
<dbReference type="Pfam" id="PF26130">
    <property type="entry name" value="PB1-like"/>
    <property type="match status" value="1"/>
</dbReference>
<organism evidence="3 4">
    <name type="scientific">Morella rubra</name>
    <name type="common">Chinese bayberry</name>
    <dbReference type="NCBI Taxonomy" id="262757"/>
    <lineage>
        <taxon>Eukaryota</taxon>
        <taxon>Viridiplantae</taxon>
        <taxon>Streptophyta</taxon>
        <taxon>Embryophyta</taxon>
        <taxon>Tracheophyta</taxon>
        <taxon>Spermatophyta</taxon>
        <taxon>Magnoliopsida</taxon>
        <taxon>eudicotyledons</taxon>
        <taxon>Gunneridae</taxon>
        <taxon>Pentapetalae</taxon>
        <taxon>rosids</taxon>
        <taxon>fabids</taxon>
        <taxon>Fagales</taxon>
        <taxon>Myricaceae</taxon>
        <taxon>Morella</taxon>
    </lineage>
</organism>
<keyword evidence="4" id="KW-1185">Reference proteome</keyword>
<feature type="compositionally biased region" description="Polar residues" evidence="1">
    <location>
        <begin position="199"/>
        <end position="236"/>
    </location>
</feature>
<feature type="domain" description="PB1-like" evidence="2">
    <location>
        <begin position="5"/>
        <end position="99"/>
    </location>
</feature>
<protein>
    <recommendedName>
        <fullName evidence="2">PB1-like domain-containing protein</fullName>
    </recommendedName>
</protein>
<feature type="compositionally biased region" description="Basic and acidic residues" evidence="1">
    <location>
        <begin position="182"/>
        <end position="198"/>
    </location>
</feature>
<reference evidence="3 4" key="1">
    <citation type="journal article" date="2019" name="Plant Biotechnol. J.">
        <title>The red bayberry genome and genetic basis of sex determination.</title>
        <authorList>
            <person name="Jia H.M."/>
            <person name="Jia H.J."/>
            <person name="Cai Q.L."/>
            <person name="Wang Y."/>
            <person name="Zhao H.B."/>
            <person name="Yang W.F."/>
            <person name="Wang G.Y."/>
            <person name="Li Y.H."/>
            <person name="Zhan D.L."/>
            <person name="Shen Y.T."/>
            <person name="Niu Q.F."/>
            <person name="Chang L."/>
            <person name="Qiu J."/>
            <person name="Zhao L."/>
            <person name="Xie H.B."/>
            <person name="Fu W.Y."/>
            <person name="Jin J."/>
            <person name="Li X.W."/>
            <person name="Jiao Y."/>
            <person name="Zhou C.C."/>
            <person name="Tu T."/>
            <person name="Chai C.Y."/>
            <person name="Gao J.L."/>
            <person name="Fan L.J."/>
            <person name="van de Weg E."/>
            <person name="Wang J.Y."/>
            <person name="Gao Z.S."/>
        </authorList>
    </citation>
    <scope>NUCLEOTIDE SEQUENCE [LARGE SCALE GENOMIC DNA]</scope>
    <source>
        <tissue evidence="3">Leaves</tissue>
    </source>
</reference>
<name>A0A6A1V8X0_9ROSI</name>
<feature type="compositionally biased region" description="Polar residues" evidence="1">
    <location>
        <begin position="251"/>
        <end position="262"/>
    </location>
</feature>
<feature type="region of interest" description="Disordered" evidence="1">
    <location>
        <begin position="156"/>
        <end position="236"/>
    </location>
</feature>
<dbReference type="AlphaFoldDB" id="A0A6A1V8X0"/>
<dbReference type="InterPro" id="IPR058594">
    <property type="entry name" value="PB1-like_dom_pln"/>
</dbReference>
<evidence type="ECO:0000313" key="4">
    <source>
        <dbReference type="Proteomes" id="UP000516437"/>
    </source>
</evidence>
<evidence type="ECO:0000313" key="3">
    <source>
        <dbReference type="EMBL" id="KAB1209264.1"/>
    </source>
</evidence>
<comment type="caution">
    <text evidence="3">The sequence shown here is derived from an EMBL/GenBank/DDBJ whole genome shotgun (WGS) entry which is preliminary data.</text>
</comment>
<dbReference type="EMBL" id="RXIC02000024">
    <property type="protein sequence ID" value="KAB1209264.1"/>
    <property type="molecule type" value="Genomic_DNA"/>
</dbReference>
<dbReference type="Proteomes" id="UP000516437">
    <property type="component" value="Chromosome 6"/>
</dbReference>
<evidence type="ECO:0000259" key="2">
    <source>
        <dbReference type="Pfam" id="PF26130"/>
    </source>
</evidence>
<proteinExistence type="predicted"/>
<evidence type="ECO:0000256" key="1">
    <source>
        <dbReference type="SAM" id="MobiDB-lite"/>
    </source>
</evidence>
<feature type="compositionally biased region" description="Acidic residues" evidence="1">
    <location>
        <begin position="156"/>
        <end position="181"/>
    </location>
</feature>
<accession>A0A6A1V8X0</accession>
<feature type="compositionally biased region" description="Acidic residues" evidence="1">
    <location>
        <begin position="108"/>
        <end position="122"/>
    </location>
</feature>
<gene>
    <name evidence="3" type="ORF">CJ030_MR6G007216</name>
</gene>
<sequence length="351" mass="38594">MSSDPFLFEVHFGGKFNQQLGCNYVGGDVAVYDEPYDRDYFSFFEMEAIVRPYGYNTGDLLYYKEPGKSLVEGLKLVSSDLDVLQMVKCHEAEQVVVLYLVSFDGIGGDEDNDEAEGEDNEEAERRRIGVNDRFWSTHSAESSGVDEGYEVDDIDEAGESGEESEDEGENGEGNEDEELLCDTEKGKQPMGDKDEQKKGTSAMQQMDSQPQVSATVEGNESQLTVTTAPPESETYVNSTLQPMVEEVATKISASEPASGSSKGTDKAVRGTASQPIGGIASRVRAHQLERKWSARLKSQVGIGEPQRMLVILDLTQPQDHQPTLGGVKVAWEDQDLKEHVWCISDLIPVSP</sequence>